<name>A0AAE1NYY8_9EUCA</name>
<gene>
    <name evidence="5" type="ORF">Pmani_028732</name>
</gene>
<comment type="caution">
    <text evidence="5">The sequence shown here is derived from an EMBL/GenBank/DDBJ whole genome shotgun (WGS) entry which is preliminary data.</text>
</comment>
<feature type="compositionally biased region" description="Pro residues" evidence="3">
    <location>
        <begin position="1113"/>
        <end position="1140"/>
    </location>
</feature>
<dbReference type="Pfam" id="PF00179">
    <property type="entry name" value="UQ_con"/>
    <property type="match status" value="1"/>
</dbReference>
<feature type="compositionally biased region" description="Basic and acidic residues" evidence="3">
    <location>
        <begin position="835"/>
        <end position="853"/>
    </location>
</feature>
<feature type="compositionally biased region" description="Polar residues" evidence="3">
    <location>
        <begin position="784"/>
        <end position="798"/>
    </location>
</feature>
<feature type="compositionally biased region" description="Polar residues" evidence="3">
    <location>
        <begin position="1536"/>
        <end position="1548"/>
    </location>
</feature>
<dbReference type="SMART" id="SM00212">
    <property type="entry name" value="UBCc"/>
    <property type="match status" value="1"/>
</dbReference>
<dbReference type="FunFam" id="3.10.110.10:FF:000136">
    <property type="entry name" value="Predicted protein"/>
    <property type="match status" value="1"/>
</dbReference>
<dbReference type="InterPro" id="IPR016135">
    <property type="entry name" value="UBQ-conjugating_enzyme/RWD"/>
</dbReference>
<accession>A0AAE1NYY8</accession>
<feature type="domain" description="UBC core" evidence="4">
    <location>
        <begin position="1202"/>
        <end position="1362"/>
    </location>
</feature>
<dbReference type="CDD" id="cd23837">
    <property type="entry name" value="UBCc_UBE2O"/>
    <property type="match status" value="1"/>
</dbReference>
<feature type="compositionally biased region" description="Basic residues" evidence="3">
    <location>
        <begin position="337"/>
        <end position="348"/>
    </location>
</feature>
<keyword evidence="6" id="KW-1185">Reference proteome</keyword>
<dbReference type="SUPFAM" id="SSF54495">
    <property type="entry name" value="UBC-like"/>
    <property type="match status" value="1"/>
</dbReference>
<dbReference type="EMBL" id="JAWZYT010003328">
    <property type="protein sequence ID" value="KAK4298959.1"/>
    <property type="molecule type" value="Genomic_DNA"/>
</dbReference>
<feature type="compositionally biased region" description="Low complexity" evidence="3">
    <location>
        <begin position="1549"/>
        <end position="1560"/>
    </location>
</feature>
<dbReference type="InterPro" id="IPR000608">
    <property type="entry name" value="UBC"/>
</dbReference>
<dbReference type="Gene3D" id="3.10.110.10">
    <property type="entry name" value="Ubiquitin Conjugating Enzyme"/>
    <property type="match status" value="1"/>
</dbReference>
<dbReference type="Proteomes" id="UP001292094">
    <property type="component" value="Unassembled WGS sequence"/>
</dbReference>
<feature type="compositionally biased region" description="Polar residues" evidence="3">
    <location>
        <begin position="1490"/>
        <end position="1523"/>
    </location>
</feature>
<feature type="region of interest" description="Disordered" evidence="3">
    <location>
        <begin position="328"/>
        <end position="380"/>
    </location>
</feature>
<feature type="compositionally biased region" description="Low complexity" evidence="3">
    <location>
        <begin position="1477"/>
        <end position="1489"/>
    </location>
</feature>
<dbReference type="InterPro" id="IPR057735">
    <property type="entry name" value="UBE2O-like_tSH3-B"/>
</dbReference>
<feature type="compositionally biased region" description="Low complexity" evidence="3">
    <location>
        <begin position="1524"/>
        <end position="1535"/>
    </location>
</feature>
<dbReference type="Pfam" id="PF23043">
    <property type="entry name" value="SH3-B_UBE2O"/>
    <property type="match status" value="1"/>
</dbReference>
<evidence type="ECO:0000313" key="6">
    <source>
        <dbReference type="Proteomes" id="UP001292094"/>
    </source>
</evidence>
<feature type="region of interest" description="Disordered" evidence="3">
    <location>
        <begin position="1460"/>
        <end position="1617"/>
    </location>
</feature>
<dbReference type="PANTHER" id="PTHR46116:SF15">
    <property type="entry name" value="(E3-INDEPENDENT) E2 UBIQUITIN-CONJUGATING ENZYME"/>
    <property type="match status" value="1"/>
</dbReference>
<dbReference type="Pfam" id="PF23046">
    <property type="entry name" value="tSH3-B_UBE2O"/>
    <property type="match status" value="1"/>
</dbReference>
<dbReference type="PANTHER" id="PTHR46116">
    <property type="entry name" value="(E3-INDEPENDENT) E2 UBIQUITIN-CONJUGATING ENZYME"/>
    <property type="match status" value="1"/>
</dbReference>
<dbReference type="InterPro" id="IPR057733">
    <property type="entry name" value="UBE2O-like_SH3-B"/>
</dbReference>
<evidence type="ECO:0000259" key="4">
    <source>
        <dbReference type="PROSITE" id="PS50127"/>
    </source>
</evidence>
<keyword evidence="1" id="KW-0808">Transferase</keyword>
<proteinExistence type="predicted"/>
<evidence type="ECO:0000313" key="5">
    <source>
        <dbReference type="EMBL" id="KAK4298959.1"/>
    </source>
</evidence>
<evidence type="ECO:0000256" key="2">
    <source>
        <dbReference type="ARBA" id="ARBA00022786"/>
    </source>
</evidence>
<feature type="compositionally biased region" description="Basic and acidic residues" evidence="3">
    <location>
        <begin position="891"/>
        <end position="909"/>
    </location>
</feature>
<dbReference type="GO" id="GO:0061631">
    <property type="term" value="F:ubiquitin conjugating enzyme activity"/>
    <property type="evidence" value="ECO:0007669"/>
    <property type="project" value="TreeGrafter"/>
</dbReference>
<feature type="compositionally biased region" description="Polar residues" evidence="3">
    <location>
        <begin position="1561"/>
        <end position="1580"/>
    </location>
</feature>
<dbReference type="InterPro" id="IPR057734">
    <property type="entry name" value="UBE2O-like_SH3-C"/>
</dbReference>
<feature type="region of interest" description="Disordered" evidence="3">
    <location>
        <begin position="1025"/>
        <end position="1140"/>
    </location>
</feature>
<feature type="compositionally biased region" description="Gly residues" evidence="3">
    <location>
        <begin position="1463"/>
        <end position="1476"/>
    </location>
</feature>
<dbReference type="Pfam" id="PF23044">
    <property type="entry name" value="SH3-C_UBE2O"/>
    <property type="match status" value="1"/>
</dbReference>
<evidence type="ECO:0000256" key="1">
    <source>
        <dbReference type="ARBA" id="ARBA00022679"/>
    </source>
</evidence>
<evidence type="ECO:0000256" key="3">
    <source>
        <dbReference type="SAM" id="MobiDB-lite"/>
    </source>
</evidence>
<organism evidence="5 6">
    <name type="scientific">Petrolisthes manimaculis</name>
    <dbReference type="NCBI Taxonomy" id="1843537"/>
    <lineage>
        <taxon>Eukaryota</taxon>
        <taxon>Metazoa</taxon>
        <taxon>Ecdysozoa</taxon>
        <taxon>Arthropoda</taxon>
        <taxon>Crustacea</taxon>
        <taxon>Multicrustacea</taxon>
        <taxon>Malacostraca</taxon>
        <taxon>Eumalacostraca</taxon>
        <taxon>Eucarida</taxon>
        <taxon>Decapoda</taxon>
        <taxon>Pleocyemata</taxon>
        <taxon>Anomura</taxon>
        <taxon>Galatheoidea</taxon>
        <taxon>Porcellanidae</taxon>
        <taxon>Petrolisthes</taxon>
    </lineage>
</organism>
<dbReference type="EMBL" id="JAWZYT010003328">
    <property type="protein sequence ID" value="KAK4298961.1"/>
    <property type="molecule type" value="Genomic_DNA"/>
</dbReference>
<dbReference type="PROSITE" id="PS50127">
    <property type="entry name" value="UBC_2"/>
    <property type="match status" value="1"/>
</dbReference>
<feature type="compositionally biased region" description="Polar residues" evidence="3">
    <location>
        <begin position="861"/>
        <end position="877"/>
    </location>
</feature>
<reference evidence="5" key="1">
    <citation type="submission" date="2023-11" db="EMBL/GenBank/DDBJ databases">
        <title>Genome assemblies of two species of porcelain crab, Petrolisthes cinctipes and Petrolisthes manimaculis (Anomura: Porcellanidae).</title>
        <authorList>
            <person name="Angst P."/>
        </authorList>
    </citation>
    <scope>NUCLEOTIDE SEQUENCE</scope>
    <source>
        <strain evidence="5">PB745_02</strain>
        <tissue evidence="5">Gill</tissue>
    </source>
</reference>
<feature type="region of interest" description="Disordered" evidence="3">
    <location>
        <begin position="784"/>
        <end position="909"/>
    </location>
</feature>
<feature type="compositionally biased region" description="Low complexity" evidence="3">
    <location>
        <begin position="1049"/>
        <end position="1060"/>
    </location>
</feature>
<feature type="compositionally biased region" description="Low complexity" evidence="3">
    <location>
        <begin position="1581"/>
        <end position="1604"/>
    </location>
</feature>
<feature type="compositionally biased region" description="Low complexity" evidence="3">
    <location>
        <begin position="809"/>
        <end position="833"/>
    </location>
</feature>
<keyword evidence="2" id="KW-0833">Ubl conjugation pathway</keyword>
<feature type="compositionally biased region" description="Basic and acidic residues" evidence="3">
    <location>
        <begin position="1028"/>
        <end position="1040"/>
    </location>
</feature>
<protein>
    <recommendedName>
        <fullName evidence="4">UBC core domain-containing protein</fullName>
    </recommendedName>
</protein>
<dbReference type="EMBL" id="JAWZYT010003328">
    <property type="protein sequence ID" value="KAK4298960.1"/>
    <property type="molecule type" value="Genomic_DNA"/>
</dbReference>
<sequence length="1617" mass="178178">MAQEYQYFYEDEVYRFNKKGNLELGMVLENAEFVSSDEESDGDEEDKVTKGSIRVAWYPKGEEQVLPERKVGLADRSLMPGDVVRRLIRGKDTQRGYCRQVYVTSSVQVVGTNLVILNVDSNHLTPLEEFTTDIAVALDSWEFTTDIAVALDSWVGMVNMVKCRLVMQCSDGSRCIMSDGEALELDDVKDTRDRDSEFRRYDFYPGQQLVGCSRAFEDAEWLNRTREMEAALSKPHKSIKVTVEQVQVLQLGVRWQCRAFSNDPNVDKEQPKYFVQGEDLKRVKMLNVFEPCTLQLGDRNYYSSKEGDVIMTREQWRRLVAVQLTTDHTNPCPLRPRPPKNKSKRKVRSVLAGTIEEAADQATSQAGPLKDGGECEGVMGAEGGTIEVTTAAEVAAAEAVIISSHPPHPHPHPHTHPVHPHLDNNCYLDSDGYIDLDTDDCSDTASISSGASTSSVGKRNKKGPALMTKMMKKRKLKRAKRKPTNEAATIKAGDQLVVETLMTTSKADVVWQDGSLERSILSTVLYPIHHLDDQEFFPGDFVVEQKDSLDPHEYGVVQRVDHGGRTSIVKWFRTYTAGSEPRPQLLNEQEMSVYDLRDHPDFRYRPGSVVIRVANFEEKQTCFTGQVLDNFPTGEVSVWWVDGEKSVCYPQDLYKVGEYDSDEGELWDDTASDESWETESEHSIIAEESESESEGLLKTRLVANIEKARIAMSRLEEIFTQNPALQTTAVMKQLLDCYKECRSMDKLMGTSFFHESNFQGLIEKVRERGRASTTQRMTEQIQRLFSNTSEAEALTTNHGGSGKTEEANGENGNNGENAENGKAGEANAENGKNGENGKAEEANGDVDVDKNSDDNDGLSSAMLSENLANLSMSQSKVSRSEKLLEGGGRGRGGELRHKRMSETDMTLHDKAYSDSRLKDSKSCNDLKVSCETSGVTEEIRTSHMCAQLCSLMKAQLLKTYEEVVFRFGGHFDMSLMQACQDGDGTQVENRENSDDKENIPVFDDIVNENTPVDKSGQENVLVEGEGGGEYKTENNIDHQPRSTNPSPPTTTTNTTTTTTSYLITNGNDSHATDRNLVVGAGGEGRPGGEHEHTPNTQTTDTARPHTDTAPHPDAAPPHSAPPHAPDTPAPAPASSSPPPPGISDIINAIIANTAAASTNNVVIVANSPDNVISPIEGFLVLEAAPDSHKFKLTMFQPTDPPHFYRTVRKEMKLLKTSLPPGIWVRGYEDRMDLYSVMIRGPERTPYEDGLFFFDFQLSADYPRAPPLCHYVTYCSDKLNPNLYEDGKVCVSLLGTWSGKGTEVWTSQSNLLQVIISIQGLILVSEPYFNEAGYERQKGTQQGRENSRMYNEMVVLKLIQAMAKVIQTPPDIFTNEIIHHFHKKALRQVQRLECWLEISENYNVCHPLSPTTPTTFREIHNSDVKVELPEFPLIPASKGFCITLRKTLQQFKVILKSVGVPMDGTGGGTGTGTGGGHTPTTTTITTTTTTHQESPSQHQRNDSGLNSTEKGNTSGINYSTSTEKGNTSGINSSTSTEKGNTSGINSTEKGNTSGINSSTSTEKGNTSEINASANAPQSGINTSTSTTAPSSTSSTSSTSTSTTAPHNTDIVSEFGVNS</sequence>